<dbReference type="PROSITE" id="PS01124">
    <property type="entry name" value="HTH_ARAC_FAMILY_2"/>
    <property type="match status" value="1"/>
</dbReference>
<dbReference type="Proteomes" id="UP000050349">
    <property type="component" value="Unassembled WGS sequence"/>
</dbReference>
<evidence type="ECO:0000259" key="1">
    <source>
        <dbReference type="PROSITE" id="PS01124"/>
    </source>
</evidence>
<name>A0A0N8NXP1_PSEFL</name>
<dbReference type="Gene3D" id="1.10.10.60">
    <property type="entry name" value="Homeodomain-like"/>
    <property type="match status" value="1"/>
</dbReference>
<dbReference type="RefSeq" id="WP_057396794.1">
    <property type="nucleotide sequence ID" value="NZ_LJXB01000065.1"/>
</dbReference>
<comment type="caution">
    <text evidence="2">The sequence shown here is derived from an EMBL/GenBank/DDBJ whole genome shotgun (WGS) entry which is preliminary data.</text>
</comment>
<dbReference type="GO" id="GO:0003700">
    <property type="term" value="F:DNA-binding transcription factor activity"/>
    <property type="evidence" value="ECO:0007669"/>
    <property type="project" value="InterPro"/>
</dbReference>
<dbReference type="EMBL" id="LJXB01000065">
    <property type="protein sequence ID" value="KPU60745.1"/>
    <property type="molecule type" value="Genomic_DNA"/>
</dbReference>
<reference evidence="2 3" key="1">
    <citation type="submission" date="2015-09" db="EMBL/GenBank/DDBJ databases">
        <authorList>
            <consortium name="Swine Surveillance"/>
        </authorList>
    </citation>
    <scope>NUCLEOTIDE SEQUENCE [LARGE SCALE GENOMIC DNA]</scope>
    <source>
        <strain evidence="2 3">S613</strain>
    </source>
</reference>
<dbReference type="InterPro" id="IPR018060">
    <property type="entry name" value="HTH_AraC"/>
</dbReference>
<sequence>MVLPGLSLFDEAQQDVFGANAAHATLRDVSGFEDPQLVALLQCLREEAERPVANPSHFAHVFRLHTGLSPSDYRRQRQGSAGRR</sequence>
<dbReference type="GO" id="GO:0043565">
    <property type="term" value="F:sequence-specific DNA binding"/>
    <property type="evidence" value="ECO:0007669"/>
    <property type="project" value="InterPro"/>
</dbReference>
<organism evidence="2 3">
    <name type="scientific">Pseudomonas fluorescens</name>
    <dbReference type="NCBI Taxonomy" id="294"/>
    <lineage>
        <taxon>Bacteria</taxon>
        <taxon>Pseudomonadati</taxon>
        <taxon>Pseudomonadota</taxon>
        <taxon>Gammaproteobacteria</taxon>
        <taxon>Pseudomonadales</taxon>
        <taxon>Pseudomonadaceae</taxon>
        <taxon>Pseudomonas</taxon>
    </lineage>
</organism>
<evidence type="ECO:0000313" key="3">
    <source>
        <dbReference type="Proteomes" id="UP000050349"/>
    </source>
</evidence>
<gene>
    <name evidence="2" type="ORF">AN403_4655</name>
</gene>
<accession>A0A0N8NXP1</accession>
<evidence type="ECO:0000313" key="2">
    <source>
        <dbReference type="EMBL" id="KPU60745.1"/>
    </source>
</evidence>
<proteinExistence type="predicted"/>
<dbReference type="AlphaFoldDB" id="A0A0N8NXP1"/>
<protein>
    <submittedName>
        <fullName evidence="2">Bacterial regulatory helix-turn-helix s, AraC family protein</fullName>
    </submittedName>
</protein>
<feature type="domain" description="HTH araC/xylS-type" evidence="1">
    <location>
        <begin position="52"/>
        <end position="76"/>
    </location>
</feature>